<name>A0A024FTU4_9STRA</name>
<dbReference type="Pfam" id="PF02020">
    <property type="entry name" value="W2"/>
    <property type="match status" value="1"/>
</dbReference>
<evidence type="ECO:0000259" key="2">
    <source>
        <dbReference type="PROSITE" id="PS51363"/>
    </source>
</evidence>
<proteinExistence type="predicted"/>
<keyword evidence="4" id="KW-1185">Reference proteome</keyword>
<feature type="domain" description="W2" evidence="2">
    <location>
        <begin position="246"/>
        <end position="438"/>
    </location>
</feature>
<evidence type="ECO:0000313" key="3">
    <source>
        <dbReference type="EMBL" id="CCI10362.1"/>
    </source>
</evidence>
<dbReference type="Proteomes" id="UP000053237">
    <property type="component" value="Unassembled WGS sequence"/>
</dbReference>
<dbReference type="OrthoDB" id="514777at2759"/>
<dbReference type="SUPFAM" id="SSF48371">
    <property type="entry name" value="ARM repeat"/>
    <property type="match status" value="1"/>
</dbReference>
<dbReference type="Gene3D" id="1.25.40.180">
    <property type="match status" value="1"/>
</dbReference>
<dbReference type="SMART" id="SM00515">
    <property type="entry name" value="eIF5C"/>
    <property type="match status" value="1"/>
</dbReference>
<feature type="compositionally biased region" description="Polar residues" evidence="1">
    <location>
        <begin position="86"/>
        <end position="108"/>
    </location>
</feature>
<feature type="compositionally biased region" description="Basic and acidic residues" evidence="1">
    <location>
        <begin position="61"/>
        <end position="85"/>
    </location>
</feature>
<evidence type="ECO:0000313" key="4">
    <source>
        <dbReference type="Proteomes" id="UP000053237"/>
    </source>
</evidence>
<reference evidence="3 4" key="1">
    <citation type="submission" date="2012-05" db="EMBL/GenBank/DDBJ databases">
        <title>Recombination and specialization in a pathogen metapopulation.</title>
        <authorList>
            <person name="Gardiner A."/>
            <person name="Kemen E."/>
            <person name="Schultz-Larsen T."/>
            <person name="MacLean D."/>
            <person name="Van Oosterhout C."/>
            <person name="Jones J.D.G."/>
        </authorList>
    </citation>
    <scope>NUCLEOTIDE SEQUENCE [LARGE SCALE GENOMIC DNA]</scope>
    <source>
        <strain evidence="3 4">Ac Nc2</strain>
    </source>
</reference>
<accession>A0A024FTU4</accession>
<feature type="compositionally biased region" description="Basic and acidic residues" evidence="1">
    <location>
        <begin position="230"/>
        <end position="256"/>
    </location>
</feature>
<dbReference type="InterPro" id="IPR016024">
    <property type="entry name" value="ARM-type_fold"/>
</dbReference>
<organism evidence="3 4">
    <name type="scientific">Albugo candida</name>
    <dbReference type="NCBI Taxonomy" id="65357"/>
    <lineage>
        <taxon>Eukaryota</taxon>
        <taxon>Sar</taxon>
        <taxon>Stramenopiles</taxon>
        <taxon>Oomycota</taxon>
        <taxon>Peronosporomycetes</taxon>
        <taxon>Albuginales</taxon>
        <taxon>Albuginaceae</taxon>
        <taxon>Albugo</taxon>
    </lineage>
</organism>
<dbReference type="InterPro" id="IPR003307">
    <property type="entry name" value="W2_domain"/>
</dbReference>
<feature type="compositionally biased region" description="Basic and acidic residues" evidence="1">
    <location>
        <begin position="124"/>
        <end position="179"/>
    </location>
</feature>
<protein>
    <recommendedName>
        <fullName evidence="2">W2 domain-containing protein</fullName>
    </recommendedName>
</protein>
<feature type="region of interest" description="Disordered" evidence="1">
    <location>
        <begin position="20"/>
        <end position="256"/>
    </location>
</feature>
<dbReference type="CDD" id="cd11559">
    <property type="entry name" value="W2_eIF4G1_like"/>
    <property type="match status" value="1"/>
</dbReference>
<comment type="caution">
    <text evidence="3">The sequence shown here is derived from an EMBL/GenBank/DDBJ whole genome shotgun (WGS) entry which is preliminary data.</text>
</comment>
<dbReference type="InParanoid" id="A0A024FTU4"/>
<dbReference type="STRING" id="65357.A0A024FTU4"/>
<sequence>MGREKKMGLGEFLGEKKNELIAEASLPSGPRTRDNENGNPGNRRRGYGRFQNGPSTTESSDQWRNERGGDRSRMSDKPARRDEPSNWRSGGTTSNESSSRYNRFNQESRPMEERPAHLKLNLHSNRDDSSSRFDQRSDRSSTENVDKFSRAFKSSVDDRFGSRFDRRDGRDSSRPDRENGSFGSFRNREGSDRNPTYRAEESRQADRSASEISSSFRSLQVNAKSASDTQKSDKFDKKAHTAKLKEERKQKAEKERLALEDAKKKAAEELKKEDEEKSARVSKDAETMTKILASNKLGNDLVEVAKPIYEEKGRVYGAHLVKAILEKAKETARSSANWIAPEQYGELLRFGLSGTSSVREQVQVLYALQLFLLAFEFPKGVLEKCFMALYSLDIIEEAAFLEYKYDVDGTVPGRMRAIVQTSNWLTWLETPESEEEDEVEE</sequence>
<evidence type="ECO:0000256" key="1">
    <source>
        <dbReference type="SAM" id="MobiDB-lite"/>
    </source>
</evidence>
<dbReference type="EMBL" id="CAIX01000225">
    <property type="protein sequence ID" value="CCI10362.1"/>
    <property type="molecule type" value="Genomic_DNA"/>
</dbReference>
<gene>
    <name evidence="3" type="ORF">BN9_095380</name>
</gene>
<feature type="compositionally biased region" description="Basic and acidic residues" evidence="1">
    <location>
        <begin position="198"/>
        <end position="209"/>
    </location>
</feature>
<dbReference type="AlphaFoldDB" id="A0A024FTU4"/>
<feature type="compositionally biased region" description="Polar residues" evidence="1">
    <location>
        <begin position="219"/>
        <end position="229"/>
    </location>
</feature>
<dbReference type="PROSITE" id="PS51363">
    <property type="entry name" value="W2"/>
    <property type="match status" value="1"/>
</dbReference>